<keyword evidence="2" id="KW-1003">Cell membrane</keyword>
<evidence type="ECO:0000313" key="9">
    <source>
        <dbReference type="Proteomes" id="UP000535838"/>
    </source>
</evidence>
<keyword evidence="9" id="KW-1185">Reference proteome</keyword>
<feature type="transmembrane region" description="Helical" evidence="6">
    <location>
        <begin position="354"/>
        <end position="373"/>
    </location>
</feature>
<comment type="subcellular location">
    <subcellularLocation>
        <location evidence="1">Cell membrane</location>
        <topology evidence="1">Multi-pass membrane protein</topology>
    </subcellularLocation>
</comment>
<dbReference type="SUPFAM" id="SSF82866">
    <property type="entry name" value="Multidrug efflux transporter AcrB transmembrane domain"/>
    <property type="match status" value="2"/>
</dbReference>
<evidence type="ECO:0000256" key="5">
    <source>
        <dbReference type="ARBA" id="ARBA00023136"/>
    </source>
</evidence>
<feature type="transmembrane region" description="Helical" evidence="6">
    <location>
        <begin position="177"/>
        <end position="194"/>
    </location>
</feature>
<dbReference type="Pfam" id="PF03176">
    <property type="entry name" value="MMPL"/>
    <property type="match status" value="2"/>
</dbReference>
<evidence type="ECO:0000256" key="4">
    <source>
        <dbReference type="ARBA" id="ARBA00022989"/>
    </source>
</evidence>
<dbReference type="Gene3D" id="1.20.1640.10">
    <property type="entry name" value="Multidrug efflux transporter AcrB transmembrane domain"/>
    <property type="match status" value="2"/>
</dbReference>
<feature type="transmembrane region" description="Helical" evidence="6">
    <location>
        <begin position="269"/>
        <end position="293"/>
    </location>
</feature>
<dbReference type="InterPro" id="IPR050545">
    <property type="entry name" value="Mycobact_MmpL"/>
</dbReference>
<dbReference type="PANTHER" id="PTHR33406">
    <property type="entry name" value="MEMBRANE PROTEIN MJ1562-RELATED"/>
    <property type="match status" value="1"/>
</dbReference>
<feature type="transmembrane region" description="Helical" evidence="6">
    <location>
        <begin position="537"/>
        <end position="555"/>
    </location>
</feature>
<evidence type="ECO:0000313" key="8">
    <source>
        <dbReference type="EMBL" id="MBB6638206.1"/>
    </source>
</evidence>
<feature type="transmembrane region" description="Helical" evidence="6">
    <location>
        <begin position="511"/>
        <end position="530"/>
    </location>
</feature>
<gene>
    <name evidence="8" type="ORF">H7B67_29090</name>
</gene>
<evidence type="ECO:0000256" key="6">
    <source>
        <dbReference type="SAM" id="Phobius"/>
    </source>
</evidence>
<reference evidence="8 9" key="1">
    <citation type="submission" date="2020-08" db="EMBL/GenBank/DDBJ databases">
        <title>Cohnella phylogeny.</title>
        <authorList>
            <person name="Dunlap C."/>
        </authorList>
    </citation>
    <scope>NUCLEOTIDE SEQUENCE [LARGE SCALE GENOMIC DNA]</scope>
    <source>
        <strain evidence="8 9">DSM 25241</strain>
    </source>
</reference>
<evidence type="ECO:0000259" key="7">
    <source>
        <dbReference type="PROSITE" id="PS50156"/>
    </source>
</evidence>
<proteinExistence type="predicted"/>
<keyword evidence="3 6" id="KW-0812">Transmembrane</keyword>
<dbReference type="EMBL" id="JACJVQ010000030">
    <property type="protein sequence ID" value="MBB6638206.1"/>
    <property type="molecule type" value="Genomic_DNA"/>
</dbReference>
<dbReference type="GO" id="GO:0005886">
    <property type="term" value="C:plasma membrane"/>
    <property type="evidence" value="ECO:0007669"/>
    <property type="project" value="UniProtKB-SubCell"/>
</dbReference>
<comment type="caution">
    <text evidence="8">The sequence shown here is derived from an EMBL/GenBank/DDBJ whole genome shotgun (WGS) entry which is preliminary data.</text>
</comment>
<evidence type="ECO:0000256" key="1">
    <source>
        <dbReference type="ARBA" id="ARBA00004651"/>
    </source>
</evidence>
<dbReference type="InterPro" id="IPR004869">
    <property type="entry name" value="MMPL_dom"/>
</dbReference>
<dbReference type="Proteomes" id="UP000535838">
    <property type="component" value="Unassembled WGS sequence"/>
</dbReference>
<dbReference type="PROSITE" id="PS50156">
    <property type="entry name" value="SSD"/>
    <property type="match status" value="1"/>
</dbReference>
<evidence type="ECO:0000256" key="2">
    <source>
        <dbReference type="ARBA" id="ARBA00022475"/>
    </source>
</evidence>
<feature type="transmembrane region" description="Helical" evidence="6">
    <location>
        <begin position="567"/>
        <end position="591"/>
    </location>
</feature>
<dbReference type="AlphaFoldDB" id="A0A841T5S0"/>
<feature type="transmembrane region" description="Helical" evidence="6">
    <location>
        <begin position="612"/>
        <end position="635"/>
    </location>
</feature>
<protein>
    <submittedName>
        <fullName evidence="8">MMPL family transporter</fullName>
    </submittedName>
</protein>
<feature type="transmembrane region" description="Helical" evidence="6">
    <location>
        <begin position="299"/>
        <end position="323"/>
    </location>
</feature>
<keyword evidence="4 6" id="KW-1133">Transmembrane helix</keyword>
<accession>A0A841T5S0</accession>
<dbReference type="RefSeq" id="WP_185123415.1">
    <property type="nucleotide sequence ID" value="NZ_JACJVQ010000030.1"/>
</dbReference>
<organism evidence="8 9">
    <name type="scientific">Cohnella thailandensis</name>
    <dbReference type="NCBI Taxonomy" id="557557"/>
    <lineage>
        <taxon>Bacteria</taxon>
        <taxon>Bacillati</taxon>
        <taxon>Bacillota</taxon>
        <taxon>Bacilli</taxon>
        <taxon>Bacillales</taxon>
        <taxon>Paenibacillaceae</taxon>
        <taxon>Cohnella</taxon>
    </lineage>
</organism>
<dbReference type="InterPro" id="IPR000731">
    <property type="entry name" value="SSD"/>
</dbReference>
<feature type="transmembrane region" description="Helical" evidence="6">
    <location>
        <begin position="201"/>
        <end position="218"/>
    </location>
</feature>
<keyword evidence="5 6" id="KW-0472">Membrane</keyword>
<feature type="transmembrane region" description="Helical" evidence="6">
    <location>
        <begin position="641"/>
        <end position="663"/>
    </location>
</feature>
<feature type="domain" description="SSD" evidence="7">
    <location>
        <begin position="204"/>
        <end position="324"/>
    </location>
</feature>
<dbReference type="PANTHER" id="PTHR33406:SF13">
    <property type="entry name" value="MEMBRANE PROTEIN YDFJ"/>
    <property type="match status" value="1"/>
</dbReference>
<evidence type="ECO:0000256" key="3">
    <source>
        <dbReference type="ARBA" id="ARBA00022692"/>
    </source>
</evidence>
<sequence>MKRPSEWIYRYSTLIVLGWLLALLLAGGHAGRLHEVLAGPGLTVRGSEEQAEKLWREDEGVSGEPLAALFESLVPANEERFEAGVEAALAELPAMAGLVRIEKLEPWAEEARSRYRAVLFSFRQEEDEQGPAVIQLRDWAAGLNESGVYRIAITGQAAVQLDVNESSRLDIRQAERIGLPIAFAILCFSLRGVLPALLPIAAGMASVVLAMAVLRGIGTRFELSVFVQSVVPMVGLALCIDFALLLVSRYREECRRHSAREALERTMKTAGRSIVLSTLCVLAGLGSTLWIRLPVFNSVALSAMIVLIVAAAASLTLVPALLVRMDASVIGRGGGTSPLRRFWRAWGAATLKRPLRLALSGTVLLLLCVVPVLRMDVVIPDETSLPANNESRVAAGRIHDFFLPPGATFIKIVAQSRHAALDEKELSEWKRLYRAVEQDPRVLFAGAPSLNGEGNRAWLNVWIGARAESGEAAAWVRELRQAPYELNIYLAGKPVERQEILSEIARGIKKAIPTLLLTNYFLLLLAFRSYVIPFKAVLMNALAIAAAFGIVTLAFQGGLLGMPQEGIAVVVPVFVFGLAFGISMDYGVFLLTRIAENYRRTGDNDRAVLEGLAATGPMITSAAAIMTAVCLPFAWGDVAGVRQLGVGLTAAVLLDATLVRMLLVPTWMKLLGRWNWYF</sequence>
<feature type="transmembrane region" description="Helical" evidence="6">
    <location>
        <begin position="230"/>
        <end position="248"/>
    </location>
</feature>
<name>A0A841T5S0_9BACL</name>